<dbReference type="PANTHER" id="PTHR38459">
    <property type="entry name" value="PROPHAGE BACTOPRENOL-LINKED GLUCOSE TRANSLOCASE HOMOLOG"/>
    <property type="match status" value="1"/>
</dbReference>
<feature type="transmembrane region" description="Helical" evidence="6">
    <location>
        <begin position="128"/>
        <end position="155"/>
    </location>
</feature>
<accession>A0ABR4XQP8</accession>
<dbReference type="Proteomes" id="UP000030023">
    <property type="component" value="Unassembled WGS sequence"/>
</dbReference>
<evidence type="ECO:0000256" key="5">
    <source>
        <dbReference type="ARBA" id="ARBA00023136"/>
    </source>
</evidence>
<reference evidence="8 9" key="1">
    <citation type="journal article" date="2014" name="Antonie Van Leeuwenhoek">
        <title>Oenococcus alcoholitolerans sp. nov., a lactic acid bacteria isolated from cachaca and ethanol fermentation processes.</title>
        <authorList>
            <person name="Badotti F."/>
            <person name="Moreira A.P."/>
            <person name="Tonon L.A."/>
            <person name="de Lucena B.T."/>
            <person name="Gomes Fde C."/>
            <person name="Kruger R."/>
            <person name="Thompson C.C."/>
            <person name="de Morais M.A.Jr."/>
            <person name="Rosa C.A."/>
            <person name="Thompson F.L."/>
        </authorList>
    </citation>
    <scope>NUCLEOTIDE SEQUENCE [LARGE SCALE GENOMIC DNA]</scope>
    <source>
        <strain evidence="8 9">UFRJ-M7.2.18</strain>
    </source>
</reference>
<feature type="transmembrane region" description="Helical" evidence="6">
    <location>
        <begin position="83"/>
        <end position="108"/>
    </location>
</feature>
<dbReference type="EMBL" id="AXCV01000201">
    <property type="protein sequence ID" value="KGO31808.1"/>
    <property type="molecule type" value="Genomic_DNA"/>
</dbReference>
<feature type="transmembrane region" description="Helical" evidence="6">
    <location>
        <begin position="39"/>
        <end position="62"/>
    </location>
</feature>
<feature type="domain" description="GtrA/DPMS transmembrane" evidence="7">
    <location>
        <begin position="14"/>
        <end position="161"/>
    </location>
</feature>
<feature type="transmembrane region" description="Helical" evidence="6">
    <location>
        <begin position="12"/>
        <end position="33"/>
    </location>
</feature>
<comment type="subcellular location">
    <subcellularLocation>
        <location evidence="1">Membrane</location>
        <topology evidence="1">Multi-pass membrane protein</topology>
    </subcellularLocation>
</comment>
<evidence type="ECO:0000256" key="1">
    <source>
        <dbReference type="ARBA" id="ARBA00004141"/>
    </source>
</evidence>
<name>A0ABR4XQP8_9LACO</name>
<comment type="similarity">
    <text evidence="2">Belongs to the GtrA family.</text>
</comment>
<dbReference type="PANTHER" id="PTHR38459:SF5">
    <property type="entry name" value="CELL WALL TEICHOIC ACID GLYCOSYLATION PROTEIN GTCA"/>
    <property type="match status" value="1"/>
</dbReference>
<dbReference type="InterPro" id="IPR051401">
    <property type="entry name" value="GtrA_CellWall_Glycosyl"/>
</dbReference>
<evidence type="ECO:0000256" key="3">
    <source>
        <dbReference type="ARBA" id="ARBA00022692"/>
    </source>
</evidence>
<evidence type="ECO:0000256" key="2">
    <source>
        <dbReference type="ARBA" id="ARBA00009399"/>
    </source>
</evidence>
<keyword evidence="9" id="KW-1185">Reference proteome</keyword>
<dbReference type="Pfam" id="PF04138">
    <property type="entry name" value="GtrA_DPMS_TM"/>
    <property type="match status" value="1"/>
</dbReference>
<dbReference type="InterPro" id="IPR007267">
    <property type="entry name" value="GtrA_DPMS_TM"/>
</dbReference>
<keyword evidence="5 6" id="KW-0472">Membrane</keyword>
<keyword evidence="4 6" id="KW-1133">Transmembrane helix</keyword>
<organism evidence="8 9">
    <name type="scientific">Oenococcus alcoholitolerans</name>
    <dbReference type="NCBI Taxonomy" id="931074"/>
    <lineage>
        <taxon>Bacteria</taxon>
        <taxon>Bacillati</taxon>
        <taxon>Bacillota</taxon>
        <taxon>Bacilli</taxon>
        <taxon>Lactobacillales</taxon>
        <taxon>Lactobacillaceae</taxon>
        <taxon>Oenococcus</taxon>
    </lineage>
</organism>
<evidence type="ECO:0000259" key="7">
    <source>
        <dbReference type="Pfam" id="PF04138"/>
    </source>
</evidence>
<evidence type="ECO:0000256" key="6">
    <source>
        <dbReference type="SAM" id="Phobius"/>
    </source>
</evidence>
<keyword evidence="3 6" id="KW-0812">Transmembrane</keyword>
<evidence type="ECO:0000313" key="8">
    <source>
        <dbReference type="EMBL" id="KGO31808.1"/>
    </source>
</evidence>
<sequence>MKNIYDKNKEIILYIFFGILTTVVYFIARFMVVNISQNALLAVVAAQSAAILFAFITNKIWVFTQAERSPLIIQFLKFVAGRLFVFFLDLFVTWLCIEKFGNFFIRFFLLDRLNYRSAPLDWPLVKNFAGSALLANTFIWSLLIQIAAIILNYIFSKVFVFKNKKP</sequence>
<evidence type="ECO:0000313" key="9">
    <source>
        <dbReference type="Proteomes" id="UP000030023"/>
    </source>
</evidence>
<proteinExistence type="inferred from homology"/>
<comment type="caution">
    <text evidence="8">The sequence shown here is derived from an EMBL/GenBank/DDBJ whole genome shotgun (WGS) entry which is preliminary data.</text>
</comment>
<gene>
    <name evidence="8" type="ORF">Q757_04905</name>
</gene>
<evidence type="ECO:0000256" key="4">
    <source>
        <dbReference type="ARBA" id="ARBA00022989"/>
    </source>
</evidence>
<protein>
    <submittedName>
        <fullName evidence="8">Membrane protein</fullName>
    </submittedName>
</protein>